<dbReference type="InterPro" id="IPR002557">
    <property type="entry name" value="Chitin-bd_dom"/>
</dbReference>
<dbReference type="Proteomes" id="UP000002282">
    <property type="component" value="Chromosome 2R"/>
</dbReference>
<dbReference type="CDD" id="cd00112">
    <property type="entry name" value="LDLa"/>
    <property type="match status" value="1"/>
</dbReference>
<dbReference type="PANTHER" id="PTHR45985">
    <property type="match status" value="1"/>
</dbReference>
<dbReference type="PROSITE" id="PS50068">
    <property type="entry name" value="LDLRA_2"/>
    <property type="match status" value="1"/>
</dbReference>
<dbReference type="InterPro" id="IPR011330">
    <property type="entry name" value="Glyco_hydro/deAcase_b/a-brl"/>
</dbReference>
<dbReference type="Gene3D" id="2.170.140.10">
    <property type="entry name" value="Chitin binding domain"/>
    <property type="match status" value="1"/>
</dbReference>
<accession>B4P9A6</accession>
<dbReference type="AlphaFoldDB" id="B4P9A6"/>
<keyword evidence="1 2" id="KW-1015">Disulfide bond</keyword>
<protein>
    <recommendedName>
        <fullName evidence="3">Chitin-binding type-2 domain-containing protein</fullName>
    </recommendedName>
</protein>
<evidence type="ECO:0000256" key="1">
    <source>
        <dbReference type="ARBA" id="ARBA00023157"/>
    </source>
</evidence>
<dbReference type="Gene3D" id="3.20.20.370">
    <property type="entry name" value="Glycoside hydrolase/deacetylase"/>
    <property type="match status" value="1"/>
</dbReference>
<dbReference type="InterPro" id="IPR036055">
    <property type="entry name" value="LDL_receptor-like_sf"/>
</dbReference>
<dbReference type="FunFam" id="3.20.20.370:FF:000003">
    <property type="entry name" value="CLUMA_CG003232, isoform B"/>
    <property type="match status" value="1"/>
</dbReference>
<dbReference type="OrthoDB" id="504708at2759"/>
<dbReference type="InterPro" id="IPR023415">
    <property type="entry name" value="LDLR_class-A_CS"/>
</dbReference>
<proteinExistence type="predicted"/>
<dbReference type="Pfam" id="PF00057">
    <property type="entry name" value="Ldl_recept_a"/>
    <property type="match status" value="1"/>
</dbReference>
<feature type="domain" description="Chitin-binding type-2" evidence="3">
    <location>
        <begin position="128"/>
        <end position="194"/>
    </location>
</feature>
<reference evidence="4 5" key="1">
    <citation type="journal article" date="2007" name="Nature">
        <title>Evolution of genes and genomes on the Drosophila phylogeny.</title>
        <authorList>
            <consortium name="Drosophila 12 Genomes Consortium"/>
            <person name="Clark A.G."/>
            <person name="Eisen M.B."/>
            <person name="Smith D.R."/>
            <person name="Bergman C.M."/>
            <person name="Oliver B."/>
            <person name="Markow T.A."/>
            <person name="Kaufman T.C."/>
            <person name="Kellis M."/>
            <person name="Gelbart W."/>
            <person name="Iyer V.N."/>
            <person name="Pollard D.A."/>
            <person name="Sackton T.B."/>
            <person name="Larracuente A.M."/>
            <person name="Singh N.D."/>
            <person name="Abad J.P."/>
            <person name="Abt D.N."/>
            <person name="Adryan B."/>
            <person name="Aguade M."/>
            <person name="Akashi H."/>
            <person name="Anderson W.W."/>
            <person name="Aquadro C.F."/>
            <person name="Ardell D.H."/>
            <person name="Arguello R."/>
            <person name="Artieri C.G."/>
            <person name="Barbash D.A."/>
            <person name="Barker D."/>
            <person name="Barsanti P."/>
            <person name="Batterham P."/>
            <person name="Batzoglou S."/>
            <person name="Begun D."/>
            <person name="Bhutkar A."/>
            <person name="Blanco E."/>
            <person name="Bosak S.A."/>
            <person name="Bradley R.K."/>
            <person name="Brand A.D."/>
            <person name="Brent M.R."/>
            <person name="Brooks A.N."/>
            <person name="Brown R.H."/>
            <person name="Butlin R.K."/>
            <person name="Caggese C."/>
            <person name="Calvi B.R."/>
            <person name="Bernardo de Carvalho A."/>
            <person name="Caspi A."/>
            <person name="Castrezana S."/>
            <person name="Celniker S.E."/>
            <person name="Chang J.L."/>
            <person name="Chapple C."/>
            <person name="Chatterji S."/>
            <person name="Chinwalla A."/>
            <person name="Civetta A."/>
            <person name="Clifton S.W."/>
            <person name="Comeron J.M."/>
            <person name="Costello J.C."/>
            <person name="Coyne J.A."/>
            <person name="Daub J."/>
            <person name="David R.G."/>
            <person name="Delcher A.L."/>
            <person name="Delehaunty K."/>
            <person name="Do C.B."/>
            <person name="Ebling H."/>
            <person name="Edwards K."/>
            <person name="Eickbush T."/>
            <person name="Evans J.D."/>
            <person name="Filipski A."/>
            <person name="Findeiss S."/>
            <person name="Freyhult E."/>
            <person name="Fulton L."/>
            <person name="Fulton R."/>
            <person name="Garcia A.C."/>
            <person name="Gardiner A."/>
            <person name="Garfield D.A."/>
            <person name="Garvin B.E."/>
            <person name="Gibson G."/>
            <person name="Gilbert D."/>
            <person name="Gnerre S."/>
            <person name="Godfrey J."/>
            <person name="Good R."/>
            <person name="Gotea V."/>
            <person name="Gravely B."/>
            <person name="Greenberg A.J."/>
            <person name="Griffiths-Jones S."/>
            <person name="Gross S."/>
            <person name="Guigo R."/>
            <person name="Gustafson E.A."/>
            <person name="Haerty W."/>
            <person name="Hahn M.W."/>
            <person name="Halligan D.L."/>
            <person name="Halpern A.L."/>
            <person name="Halter G.M."/>
            <person name="Han M.V."/>
            <person name="Heger A."/>
            <person name="Hillier L."/>
            <person name="Hinrichs A.S."/>
            <person name="Holmes I."/>
            <person name="Hoskins R.A."/>
            <person name="Hubisz M.J."/>
            <person name="Hultmark D."/>
            <person name="Huntley M.A."/>
            <person name="Jaffe D.B."/>
            <person name="Jagadeeshan S."/>
            <person name="Jeck W.R."/>
            <person name="Johnson J."/>
            <person name="Jones C.D."/>
            <person name="Jordan W.C."/>
            <person name="Karpen G.H."/>
            <person name="Kataoka E."/>
            <person name="Keightley P.D."/>
            <person name="Kheradpour P."/>
            <person name="Kirkness E.F."/>
            <person name="Koerich L.B."/>
            <person name="Kristiansen K."/>
            <person name="Kudrna D."/>
            <person name="Kulathinal R.J."/>
            <person name="Kumar S."/>
            <person name="Kwok R."/>
            <person name="Lander E."/>
            <person name="Langley C.H."/>
            <person name="Lapoint R."/>
            <person name="Lazzaro B.P."/>
            <person name="Lee S.J."/>
            <person name="Levesque L."/>
            <person name="Li R."/>
            <person name="Lin C.F."/>
            <person name="Lin M.F."/>
            <person name="Lindblad-Toh K."/>
            <person name="Llopart A."/>
            <person name="Long M."/>
            <person name="Low L."/>
            <person name="Lozovsky E."/>
            <person name="Lu J."/>
            <person name="Luo M."/>
            <person name="Machado C.A."/>
            <person name="Makalowski W."/>
            <person name="Marzo M."/>
            <person name="Matsuda M."/>
            <person name="Matzkin L."/>
            <person name="McAllister B."/>
            <person name="McBride C.S."/>
            <person name="McKernan B."/>
            <person name="McKernan K."/>
            <person name="Mendez-Lago M."/>
            <person name="Minx P."/>
            <person name="Mollenhauer M.U."/>
            <person name="Montooth K."/>
            <person name="Mount S.M."/>
            <person name="Mu X."/>
            <person name="Myers E."/>
            <person name="Negre B."/>
            <person name="Newfeld S."/>
            <person name="Nielsen R."/>
            <person name="Noor M.A."/>
            <person name="O'Grady P."/>
            <person name="Pachter L."/>
            <person name="Papaceit M."/>
            <person name="Parisi M.J."/>
            <person name="Parisi M."/>
            <person name="Parts L."/>
            <person name="Pedersen J.S."/>
            <person name="Pesole G."/>
            <person name="Phillippy A.M."/>
            <person name="Ponting C.P."/>
            <person name="Pop M."/>
            <person name="Porcelli D."/>
            <person name="Powell J.R."/>
            <person name="Prohaska S."/>
            <person name="Pruitt K."/>
            <person name="Puig M."/>
            <person name="Quesneville H."/>
            <person name="Ram K.R."/>
            <person name="Rand D."/>
            <person name="Rasmussen M.D."/>
            <person name="Reed L.K."/>
            <person name="Reenan R."/>
            <person name="Reily A."/>
            <person name="Remington K.A."/>
            <person name="Rieger T.T."/>
            <person name="Ritchie M.G."/>
            <person name="Robin C."/>
            <person name="Rogers Y.H."/>
            <person name="Rohde C."/>
            <person name="Rozas J."/>
            <person name="Rubenfield M.J."/>
            <person name="Ruiz A."/>
            <person name="Russo S."/>
            <person name="Salzberg S.L."/>
            <person name="Sanchez-Gracia A."/>
            <person name="Saranga D.J."/>
            <person name="Sato H."/>
            <person name="Schaeffer S.W."/>
            <person name="Schatz M.C."/>
            <person name="Schlenke T."/>
            <person name="Schwartz R."/>
            <person name="Segarra C."/>
            <person name="Singh R.S."/>
            <person name="Sirot L."/>
            <person name="Sirota M."/>
            <person name="Sisneros N.B."/>
            <person name="Smith C.D."/>
            <person name="Smith T.F."/>
            <person name="Spieth J."/>
            <person name="Stage D.E."/>
            <person name="Stark A."/>
            <person name="Stephan W."/>
            <person name="Strausberg R.L."/>
            <person name="Strempel S."/>
            <person name="Sturgill D."/>
            <person name="Sutton G."/>
            <person name="Sutton G.G."/>
            <person name="Tao W."/>
            <person name="Teichmann S."/>
            <person name="Tobari Y.N."/>
            <person name="Tomimura Y."/>
            <person name="Tsolas J.M."/>
            <person name="Valente V.L."/>
            <person name="Venter E."/>
            <person name="Venter J.C."/>
            <person name="Vicario S."/>
            <person name="Vieira F.G."/>
            <person name="Vilella A.J."/>
            <person name="Villasante A."/>
            <person name="Walenz B."/>
            <person name="Wang J."/>
            <person name="Wasserman M."/>
            <person name="Watts T."/>
            <person name="Wilson D."/>
            <person name="Wilson R.K."/>
            <person name="Wing R.A."/>
            <person name="Wolfner M.F."/>
            <person name="Wong A."/>
            <person name="Wong G.K."/>
            <person name="Wu C.I."/>
            <person name="Wu G."/>
            <person name="Yamamoto D."/>
            <person name="Yang H.P."/>
            <person name="Yang S.P."/>
            <person name="Yorke J.A."/>
            <person name="Yoshida K."/>
            <person name="Zdobnov E."/>
            <person name="Zhang P."/>
            <person name="Zhang Y."/>
            <person name="Zimin A.V."/>
            <person name="Baldwin J."/>
            <person name="Abdouelleil A."/>
            <person name="Abdulkadir J."/>
            <person name="Abebe A."/>
            <person name="Abera B."/>
            <person name="Abreu J."/>
            <person name="Acer S.C."/>
            <person name="Aftuck L."/>
            <person name="Alexander A."/>
            <person name="An P."/>
            <person name="Anderson E."/>
            <person name="Anderson S."/>
            <person name="Arachi H."/>
            <person name="Azer M."/>
            <person name="Bachantsang P."/>
            <person name="Barry A."/>
            <person name="Bayul T."/>
            <person name="Berlin A."/>
            <person name="Bessette D."/>
            <person name="Bloom T."/>
            <person name="Blye J."/>
            <person name="Boguslavskiy L."/>
            <person name="Bonnet C."/>
            <person name="Boukhgalter B."/>
            <person name="Bourzgui I."/>
            <person name="Brown A."/>
            <person name="Cahill P."/>
            <person name="Channer S."/>
            <person name="Cheshatsang Y."/>
            <person name="Chuda L."/>
            <person name="Citroen M."/>
            <person name="Collymore A."/>
            <person name="Cooke P."/>
            <person name="Costello M."/>
            <person name="D'Aco K."/>
            <person name="Daza R."/>
            <person name="De Haan G."/>
            <person name="DeGray S."/>
            <person name="DeMaso C."/>
            <person name="Dhargay N."/>
            <person name="Dooley K."/>
            <person name="Dooley E."/>
            <person name="Doricent M."/>
            <person name="Dorje P."/>
            <person name="Dorjee K."/>
            <person name="Dupes A."/>
            <person name="Elong R."/>
            <person name="Falk J."/>
            <person name="Farina A."/>
            <person name="Faro S."/>
            <person name="Ferguson D."/>
            <person name="Fisher S."/>
            <person name="Foley C.D."/>
            <person name="Franke A."/>
            <person name="Friedrich D."/>
            <person name="Gadbois L."/>
            <person name="Gearin G."/>
            <person name="Gearin C.R."/>
            <person name="Giannoukos G."/>
            <person name="Goode T."/>
            <person name="Graham J."/>
            <person name="Grandbois E."/>
            <person name="Grewal S."/>
            <person name="Gyaltsen K."/>
            <person name="Hafez N."/>
            <person name="Hagos B."/>
            <person name="Hall J."/>
            <person name="Henson C."/>
            <person name="Hollinger A."/>
            <person name="Honan T."/>
            <person name="Huard M.D."/>
            <person name="Hughes L."/>
            <person name="Hurhula B."/>
            <person name="Husby M.E."/>
            <person name="Kamat A."/>
            <person name="Kanga B."/>
            <person name="Kashin S."/>
            <person name="Khazanovich D."/>
            <person name="Kisner P."/>
            <person name="Lance K."/>
            <person name="Lara M."/>
            <person name="Lee W."/>
            <person name="Lennon N."/>
            <person name="Letendre F."/>
            <person name="LeVine R."/>
            <person name="Lipovsky A."/>
            <person name="Liu X."/>
            <person name="Liu J."/>
            <person name="Liu S."/>
            <person name="Lokyitsang T."/>
            <person name="Lokyitsang Y."/>
            <person name="Lubonja R."/>
            <person name="Lui A."/>
            <person name="MacDonald P."/>
            <person name="Magnisalis V."/>
            <person name="Maru K."/>
            <person name="Matthews C."/>
            <person name="McCusker W."/>
            <person name="McDonough S."/>
            <person name="Mehta T."/>
            <person name="Meldrim J."/>
            <person name="Meneus L."/>
            <person name="Mihai O."/>
            <person name="Mihalev A."/>
            <person name="Mihova T."/>
            <person name="Mittelman R."/>
            <person name="Mlenga V."/>
            <person name="Montmayeur A."/>
            <person name="Mulrain L."/>
            <person name="Navidi A."/>
            <person name="Naylor J."/>
            <person name="Negash T."/>
            <person name="Nguyen T."/>
            <person name="Nguyen N."/>
            <person name="Nicol R."/>
            <person name="Norbu C."/>
            <person name="Norbu N."/>
            <person name="Novod N."/>
            <person name="O'Neill B."/>
            <person name="Osman S."/>
            <person name="Markiewicz E."/>
            <person name="Oyono O.L."/>
            <person name="Patti C."/>
            <person name="Phunkhang P."/>
            <person name="Pierre F."/>
            <person name="Priest M."/>
            <person name="Raghuraman S."/>
            <person name="Rege F."/>
            <person name="Reyes R."/>
            <person name="Rise C."/>
            <person name="Rogov P."/>
            <person name="Ross K."/>
            <person name="Ryan E."/>
            <person name="Settipalli S."/>
            <person name="Shea T."/>
            <person name="Sherpa N."/>
            <person name="Shi L."/>
            <person name="Shih D."/>
            <person name="Sparrow T."/>
            <person name="Spaulding J."/>
            <person name="Stalker J."/>
            <person name="Stange-Thomann N."/>
            <person name="Stavropoulos S."/>
            <person name="Stone C."/>
            <person name="Strader C."/>
            <person name="Tesfaye S."/>
            <person name="Thomson T."/>
            <person name="Thoulutsang Y."/>
            <person name="Thoulutsang D."/>
            <person name="Topham K."/>
            <person name="Topping I."/>
            <person name="Tsamla T."/>
            <person name="Vassiliev H."/>
            <person name="Vo A."/>
            <person name="Wangchuk T."/>
            <person name="Wangdi T."/>
            <person name="Weiand M."/>
            <person name="Wilkinson J."/>
            <person name="Wilson A."/>
            <person name="Yadav S."/>
            <person name="Young G."/>
            <person name="Yu Q."/>
            <person name="Zembek L."/>
            <person name="Zhong D."/>
            <person name="Zimmer A."/>
            <person name="Zwirko Z."/>
            <person name="Jaffe D.B."/>
            <person name="Alvarez P."/>
            <person name="Brockman W."/>
            <person name="Butler J."/>
            <person name="Chin C."/>
            <person name="Gnerre S."/>
            <person name="Grabherr M."/>
            <person name="Kleber M."/>
            <person name="Mauceli E."/>
            <person name="MacCallum I."/>
        </authorList>
    </citation>
    <scope>NUCLEOTIDE SEQUENCE [LARGE SCALE GENOMIC DNA]</scope>
    <source>
        <strain evidence="5">Tai18E2 / Tucson 14021-0261.01</strain>
    </source>
</reference>
<dbReference type="GO" id="GO:0005975">
    <property type="term" value="P:carbohydrate metabolic process"/>
    <property type="evidence" value="ECO:0007669"/>
    <property type="project" value="InterPro"/>
</dbReference>
<dbReference type="InterPro" id="IPR002172">
    <property type="entry name" value="LDrepeatLR_classA_rpt"/>
</dbReference>
<dbReference type="PROSITE" id="PS01209">
    <property type="entry name" value="LDLRA_1"/>
    <property type="match status" value="1"/>
</dbReference>
<dbReference type="SUPFAM" id="SSF57424">
    <property type="entry name" value="LDL receptor-like module"/>
    <property type="match status" value="1"/>
</dbReference>
<dbReference type="SMART" id="SM00192">
    <property type="entry name" value="LDLa"/>
    <property type="match status" value="1"/>
</dbReference>
<feature type="disulfide bond" evidence="2">
    <location>
        <begin position="230"/>
        <end position="245"/>
    </location>
</feature>
<dbReference type="HOGENOM" id="CLU_022576_1_0_1"/>
<name>B4P9A6_DROYA</name>
<evidence type="ECO:0000259" key="3">
    <source>
        <dbReference type="PROSITE" id="PS50940"/>
    </source>
</evidence>
<dbReference type="GO" id="GO:0016787">
    <property type="term" value="F:hydrolase activity"/>
    <property type="evidence" value="ECO:0007669"/>
    <property type="project" value="UniProtKB-ARBA"/>
</dbReference>
<sequence>MEIAVEMEIHTRTASQSDYLLYIYTYAHSSNLESRDRILHLANTRRLPNRLSYDLVRHGYGPLLPIHDANAFQPICRNVAHGWDSFPISLLITHGYLTSHTQFLCACFADNDGIISNQTRHRRSTSGAASCMQDARFYRNPNRPVHKIWTNSECAKYFLCLDGEVFEFKCSEGLLFDVVRQICDFKANVDNCDVSAETPAPKPLLEMADCADEYQLGCADGTCLPQEYFCDGSVDCPDGSDEGWCDVEHDPNAAGACDPRKCQLPQCFCSNDGTQIPGSLAAQSVPQMILLTFDDAINHDNWELFSKVLFTQNRRNPNGCPIKGTFYVSHPFTNYQYVQKLWNDGHEIAVHSVTHRGPEMWWSKNATIEDWFDEMVGQANIINKFAAVRMDEIRGMRVPFLRVGWNRQFLMMKEFGFVYDSSMVAPHSNPPLWPYTLDYKMPHSCTGVNQNCPSRSYPGIWELVMNQLEAGEYMCGMVDSCPPHLSGEDVYRMLTHNFKRHYLSNRAPFGLYFHSTWFKKVDYLNAFLKFLDDLQKLPDVFFVTNQQAIQWMRHPTPSNQLHQFESWHCQPKDLDPHEQVCNSPNVCKVRSRVLQEDRFFYTCMDCPAQYPWIRNEFGLD</sequence>
<evidence type="ECO:0000256" key="2">
    <source>
        <dbReference type="PROSITE-ProRule" id="PRU00124"/>
    </source>
</evidence>
<dbReference type="SMART" id="SM00494">
    <property type="entry name" value="ChtBD2"/>
    <property type="match status" value="1"/>
</dbReference>
<gene>
    <name evidence="4" type="primary">Dyak\GE12760</name>
    <name evidence="4" type="synonym">dyak_GLEANR_12987</name>
    <name evidence="4" type="synonym">GE12760</name>
    <name evidence="4" type="ORF">Dyak_GE12760</name>
</gene>
<evidence type="ECO:0000313" key="4">
    <source>
        <dbReference type="EMBL" id="EDW90235.2"/>
    </source>
</evidence>
<dbReference type="Gene3D" id="4.10.400.10">
    <property type="entry name" value="Low-density Lipoprotein Receptor"/>
    <property type="match status" value="1"/>
</dbReference>
<organism evidence="4 5">
    <name type="scientific">Drosophila yakuba</name>
    <name type="common">Fruit fly</name>
    <dbReference type="NCBI Taxonomy" id="7245"/>
    <lineage>
        <taxon>Eukaryota</taxon>
        <taxon>Metazoa</taxon>
        <taxon>Ecdysozoa</taxon>
        <taxon>Arthropoda</taxon>
        <taxon>Hexapoda</taxon>
        <taxon>Insecta</taxon>
        <taxon>Pterygota</taxon>
        <taxon>Neoptera</taxon>
        <taxon>Endopterygota</taxon>
        <taxon>Diptera</taxon>
        <taxon>Brachycera</taxon>
        <taxon>Muscomorpha</taxon>
        <taxon>Ephydroidea</taxon>
        <taxon>Drosophilidae</taxon>
        <taxon>Drosophila</taxon>
        <taxon>Sophophora</taxon>
    </lineage>
</organism>
<dbReference type="PANTHER" id="PTHR45985:SF5">
    <property type="entry name" value="CHITIN AND LDLR BINDING DEACETYLASE 3"/>
    <property type="match status" value="1"/>
</dbReference>
<dbReference type="EMBL" id="CM000158">
    <property type="protein sequence ID" value="EDW90235.2"/>
    <property type="molecule type" value="Genomic_DNA"/>
</dbReference>
<keyword evidence="5" id="KW-1185">Reference proteome</keyword>
<dbReference type="SUPFAM" id="SSF88713">
    <property type="entry name" value="Glycoside hydrolase/deacetylase"/>
    <property type="match status" value="1"/>
</dbReference>
<dbReference type="GO" id="GO:0008061">
    <property type="term" value="F:chitin binding"/>
    <property type="evidence" value="ECO:0007669"/>
    <property type="project" value="InterPro"/>
</dbReference>
<evidence type="ECO:0000313" key="5">
    <source>
        <dbReference type="Proteomes" id="UP000002282"/>
    </source>
</evidence>
<dbReference type="SUPFAM" id="SSF57625">
    <property type="entry name" value="Invertebrate chitin-binding proteins"/>
    <property type="match status" value="1"/>
</dbReference>
<reference evidence="4 5" key="2">
    <citation type="journal article" date="2007" name="PLoS Biol.">
        <title>Principles of genome evolution in the Drosophila melanogaster species group.</title>
        <authorList>
            <person name="Ranz J.M."/>
            <person name="Maurin D."/>
            <person name="Chan Y.S."/>
            <person name="von Grotthuss M."/>
            <person name="Hillier L.W."/>
            <person name="Roote J."/>
            <person name="Ashburner M."/>
            <person name="Bergman C.M."/>
        </authorList>
    </citation>
    <scope>NUCLEOTIDE SEQUENCE [LARGE SCALE GENOMIC DNA]</scope>
    <source>
        <strain evidence="5">Tai18E2 / Tucson 14021-0261.01</strain>
    </source>
</reference>
<dbReference type="KEGG" id="dya:Dyak_GE12760"/>
<dbReference type="eggNOG" id="ENOG502RKBA">
    <property type="taxonomic scope" value="Eukaryota"/>
</dbReference>
<dbReference type="CDD" id="cd10974">
    <property type="entry name" value="CE4_CDA_like_1"/>
    <property type="match status" value="1"/>
</dbReference>
<dbReference type="InterPro" id="IPR052740">
    <property type="entry name" value="CE4"/>
</dbReference>
<comment type="caution">
    <text evidence="2">Lacks conserved residue(s) required for the propagation of feature annotation.</text>
</comment>
<feature type="disulfide bond" evidence="2">
    <location>
        <begin position="218"/>
        <end position="236"/>
    </location>
</feature>
<dbReference type="PROSITE" id="PS50940">
    <property type="entry name" value="CHIT_BIND_II"/>
    <property type="match status" value="1"/>
</dbReference>
<dbReference type="Pfam" id="PF01607">
    <property type="entry name" value="CBM_14"/>
    <property type="match status" value="1"/>
</dbReference>
<dbReference type="GO" id="GO:0005576">
    <property type="term" value="C:extracellular region"/>
    <property type="evidence" value="ECO:0007669"/>
    <property type="project" value="InterPro"/>
</dbReference>
<dbReference type="InterPro" id="IPR036508">
    <property type="entry name" value="Chitin-bd_dom_sf"/>
</dbReference>